<dbReference type="EMBL" id="JAPFFM010000006">
    <property type="protein sequence ID" value="KAJ6759357.1"/>
    <property type="molecule type" value="Genomic_DNA"/>
</dbReference>
<dbReference type="CDD" id="cd11444">
    <property type="entry name" value="bHLH_AtIBH1_like"/>
    <property type="match status" value="1"/>
</dbReference>
<dbReference type="Pfam" id="PF26576">
    <property type="entry name" value="IBH1_N"/>
    <property type="match status" value="1"/>
</dbReference>
<accession>A0A9Q1A650</accession>
<dbReference type="PANTHER" id="PTHR33124">
    <property type="entry name" value="TRANSCRIPTION FACTOR IBH1-LIKE 1"/>
    <property type="match status" value="1"/>
</dbReference>
<evidence type="ECO:0000313" key="7">
    <source>
        <dbReference type="EMBL" id="KAJ6759357.1"/>
    </source>
</evidence>
<dbReference type="Proteomes" id="UP001151752">
    <property type="component" value="Chromosome 18"/>
</dbReference>
<dbReference type="InterPro" id="IPR044549">
    <property type="entry name" value="bHLH_AtIBH1-like"/>
</dbReference>
<evidence type="ECO:0000256" key="5">
    <source>
        <dbReference type="SAM" id="MobiDB-lite"/>
    </source>
</evidence>
<gene>
    <name evidence="7" type="ORF">OIU74_025940</name>
</gene>
<evidence type="ECO:0000256" key="1">
    <source>
        <dbReference type="ARBA" id="ARBA00004123"/>
    </source>
</evidence>
<sequence length="283" mass="31889">MSKFGPCLQKVSIRFFVYNLMCFTSCSLLQLLLFLSLDLSLSSYLQLSDSQILPSAISFSFSPRSCMEEQMIISAKRRRVYPLEPDLVGQTMFVRNYVNHLVPALTKIRTCRPSDDSYGRDSEVDRSVRYEVDMAMAMSTPGFAWSRALKSRLNKNTSADGRFHDPSIHRHASLKPLSMHGPGILKRDADHHCSPNVTSQKKVAPNPNGMANMNRKSKRSRTKKEAAKQTEEEEFGSRLASLRSLMPGGNEMGVDELFSDMGSYITSLEMQVNILRCLVDSQN</sequence>
<evidence type="ECO:0000256" key="3">
    <source>
        <dbReference type="ARBA" id="ARBA00023163"/>
    </source>
</evidence>
<keyword evidence="3" id="KW-0804">Transcription</keyword>
<reference evidence="7" key="2">
    <citation type="journal article" date="2023" name="Int. J. Mol. Sci.">
        <title>De Novo Assembly and Annotation of 11 Diverse Shrub Willow (Salix) Genomes Reveals Novel Gene Organization in Sex-Linked Regions.</title>
        <authorList>
            <person name="Hyden B."/>
            <person name="Feng K."/>
            <person name="Yates T.B."/>
            <person name="Jawdy S."/>
            <person name="Cereghino C."/>
            <person name="Smart L.B."/>
            <person name="Muchero W."/>
        </authorList>
    </citation>
    <scope>NUCLEOTIDE SEQUENCE</scope>
    <source>
        <tissue evidence="7">Shoot tip</tissue>
    </source>
</reference>
<name>A0A9Q1A650_9ROSI</name>
<comment type="subcellular location">
    <subcellularLocation>
        <location evidence="1">Nucleus</location>
    </subcellularLocation>
</comment>
<organism evidence="7 8">
    <name type="scientific">Salix koriyanagi</name>
    <dbReference type="NCBI Taxonomy" id="2511006"/>
    <lineage>
        <taxon>Eukaryota</taxon>
        <taxon>Viridiplantae</taxon>
        <taxon>Streptophyta</taxon>
        <taxon>Embryophyta</taxon>
        <taxon>Tracheophyta</taxon>
        <taxon>Spermatophyta</taxon>
        <taxon>Magnoliopsida</taxon>
        <taxon>eudicotyledons</taxon>
        <taxon>Gunneridae</taxon>
        <taxon>Pentapetalae</taxon>
        <taxon>rosids</taxon>
        <taxon>fabids</taxon>
        <taxon>Malpighiales</taxon>
        <taxon>Salicaceae</taxon>
        <taxon>Saliceae</taxon>
        <taxon>Salix</taxon>
    </lineage>
</organism>
<keyword evidence="8" id="KW-1185">Reference proteome</keyword>
<proteinExistence type="predicted"/>
<dbReference type="AlphaFoldDB" id="A0A9Q1A650"/>
<dbReference type="GO" id="GO:0005634">
    <property type="term" value="C:nucleus"/>
    <property type="evidence" value="ECO:0007669"/>
    <property type="project" value="UniProtKB-SubCell"/>
</dbReference>
<comment type="caution">
    <text evidence="7">The sequence shown here is derived from an EMBL/GenBank/DDBJ whole genome shotgun (WGS) entry which is preliminary data.</text>
</comment>
<dbReference type="InterPro" id="IPR059002">
    <property type="entry name" value="IBH1_N"/>
</dbReference>
<dbReference type="InterPro" id="IPR044660">
    <property type="entry name" value="IBH1-like"/>
</dbReference>
<feature type="region of interest" description="Disordered" evidence="5">
    <location>
        <begin position="173"/>
        <end position="235"/>
    </location>
</feature>
<feature type="domain" description="IBH1-like N-terminal" evidence="6">
    <location>
        <begin position="90"/>
        <end position="156"/>
    </location>
</feature>
<reference evidence="7" key="1">
    <citation type="submission" date="2022-11" db="EMBL/GenBank/DDBJ databases">
        <authorList>
            <person name="Hyden B.L."/>
            <person name="Feng K."/>
            <person name="Yates T."/>
            <person name="Jawdy S."/>
            <person name="Smart L.B."/>
            <person name="Muchero W."/>
        </authorList>
    </citation>
    <scope>NUCLEOTIDE SEQUENCE</scope>
    <source>
        <tissue evidence="7">Shoot tip</tissue>
    </source>
</reference>
<keyword evidence="2" id="KW-0805">Transcription regulation</keyword>
<dbReference type="GO" id="GO:0006355">
    <property type="term" value="P:regulation of DNA-templated transcription"/>
    <property type="evidence" value="ECO:0007669"/>
    <property type="project" value="InterPro"/>
</dbReference>
<evidence type="ECO:0000256" key="2">
    <source>
        <dbReference type="ARBA" id="ARBA00023015"/>
    </source>
</evidence>
<protein>
    <submittedName>
        <fullName evidence="7">TRANSCRIPTION FACTOR IBH1-LIKE 1</fullName>
    </submittedName>
</protein>
<dbReference type="PANTHER" id="PTHR33124:SF42">
    <property type="entry name" value="TRANSCRIPTION FACTOR BHLH146"/>
    <property type="match status" value="1"/>
</dbReference>
<evidence type="ECO:0000313" key="8">
    <source>
        <dbReference type="Proteomes" id="UP001151752"/>
    </source>
</evidence>
<keyword evidence="4" id="KW-0539">Nucleus</keyword>
<evidence type="ECO:0000256" key="4">
    <source>
        <dbReference type="ARBA" id="ARBA00023242"/>
    </source>
</evidence>
<evidence type="ECO:0000259" key="6">
    <source>
        <dbReference type="Pfam" id="PF26576"/>
    </source>
</evidence>